<dbReference type="InterPro" id="IPR051139">
    <property type="entry name" value="Mediator_complx_sub13"/>
</dbReference>
<dbReference type="PANTHER" id="PTHR48249:SF1">
    <property type="entry name" value="MEDIATOR OF RNA POLYMERASE II TRANSCRIPTION SUBUNIT 13-LIKE"/>
    <property type="match status" value="1"/>
</dbReference>
<dbReference type="GO" id="GO:0005634">
    <property type="term" value="C:nucleus"/>
    <property type="evidence" value="ECO:0007669"/>
    <property type="project" value="UniProtKB-SubCell"/>
</dbReference>
<evidence type="ECO:0000256" key="6">
    <source>
        <dbReference type="ARBA" id="ARBA00023242"/>
    </source>
</evidence>
<dbReference type="PANTHER" id="PTHR48249">
    <property type="entry name" value="MEDIATOR OF RNA POLYMERASE II TRANSCRIPTION SUBUNIT 13"/>
    <property type="match status" value="1"/>
</dbReference>
<dbReference type="EMBL" id="QBIY01012990">
    <property type="protein sequence ID" value="RXN13293.1"/>
    <property type="molecule type" value="Genomic_DNA"/>
</dbReference>
<evidence type="ECO:0000313" key="7">
    <source>
        <dbReference type="EMBL" id="RXN13293.1"/>
    </source>
</evidence>
<dbReference type="AlphaFoldDB" id="A0A498M0E7"/>
<evidence type="ECO:0000256" key="5">
    <source>
        <dbReference type="ARBA" id="ARBA00023163"/>
    </source>
</evidence>
<reference evidence="7 8" key="1">
    <citation type="submission" date="2018-03" db="EMBL/GenBank/DDBJ databases">
        <title>Draft genome sequence of Rohu Carp (Labeo rohita).</title>
        <authorList>
            <person name="Das P."/>
            <person name="Kushwaha B."/>
            <person name="Joshi C.G."/>
            <person name="Kumar D."/>
            <person name="Nagpure N.S."/>
            <person name="Sahoo L."/>
            <person name="Das S.P."/>
            <person name="Bit A."/>
            <person name="Patnaik S."/>
            <person name="Meher P.K."/>
            <person name="Jayasankar P."/>
            <person name="Koringa P.G."/>
            <person name="Patel N.V."/>
            <person name="Hinsu A.T."/>
            <person name="Kumar R."/>
            <person name="Pandey M."/>
            <person name="Agarwal S."/>
            <person name="Srivastava S."/>
            <person name="Singh M."/>
            <person name="Iquebal M.A."/>
            <person name="Jaiswal S."/>
            <person name="Angadi U.B."/>
            <person name="Kumar N."/>
            <person name="Raza M."/>
            <person name="Shah T.M."/>
            <person name="Rai A."/>
            <person name="Jena J.K."/>
        </authorList>
    </citation>
    <scope>NUCLEOTIDE SEQUENCE [LARGE SCALE GENOMIC DNA]</scope>
    <source>
        <strain evidence="7">DASCIFA01</strain>
        <tissue evidence="7">Testis</tissue>
    </source>
</reference>
<comment type="similarity">
    <text evidence="2">Belongs to the Mediator complex subunit 13 family.</text>
</comment>
<proteinExistence type="inferred from homology"/>
<evidence type="ECO:0000256" key="3">
    <source>
        <dbReference type="ARBA" id="ARBA00022491"/>
    </source>
</evidence>
<evidence type="ECO:0000256" key="4">
    <source>
        <dbReference type="ARBA" id="ARBA00023015"/>
    </source>
</evidence>
<evidence type="ECO:0000256" key="2">
    <source>
        <dbReference type="ARBA" id="ARBA00009354"/>
    </source>
</evidence>
<keyword evidence="4" id="KW-0805">Transcription regulation</keyword>
<gene>
    <name evidence="7" type="ORF">ROHU_029052</name>
</gene>
<dbReference type="Proteomes" id="UP000290572">
    <property type="component" value="Unassembled WGS sequence"/>
</dbReference>
<evidence type="ECO:0000256" key="1">
    <source>
        <dbReference type="ARBA" id="ARBA00004123"/>
    </source>
</evidence>
<comment type="subcellular location">
    <subcellularLocation>
        <location evidence="1">Nucleus</location>
    </subcellularLocation>
</comment>
<keyword evidence="3" id="KW-0678">Repressor</keyword>
<evidence type="ECO:0000313" key="8">
    <source>
        <dbReference type="Proteomes" id="UP000290572"/>
    </source>
</evidence>
<protein>
    <submittedName>
        <fullName evidence="7">Mediator of RNA polymerase II transcription subunit 13-like isoform X2</fullName>
    </submittedName>
</protein>
<dbReference type="STRING" id="84645.A0A498M0E7"/>
<accession>A0A498M0E7</accession>
<sequence length="273" mass="30839">MPALIGSLGFSALPGPTAVTGWVERHLMLLCGLVKVAAEWKCLFREVTEAYGPPCAALKHDLNDQLFRHCLACLWTFMAELTGIKWRCYSAGGLAYGPVISAPAQDDPVLRSFMQCVRANLLCVWRRKIKPDAKELWIFWWGEEPNLADIIHRELEVVEEGLWECGLSYECRTLLFKAIHNLLERCLMDKDFVRIGKWFVKPYKTGEKPLSSSEHLSCCFSFFLHGDSSVCTSVEVSQHQPLYHVTGEHVRLAQSRSLQGASHHPHCIHCTAA</sequence>
<keyword evidence="5" id="KW-0804">Transcription</keyword>
<name>A0A498M0E7_LABRO</name>
<organism evidence="7 8">
    <name type="scientific">Labeo rohita</name>
    <name type="common">Indian major carp</name>
    <name type="synonym">Cyprinus rohita</name>
    <dbReference type="NCBI Taxonomy" id="84645"/>
    <lineage>
        <taxon>Eukaryota</taxon>
        <taxon>Metazoa</taxon>
        <taxon>Chordata</taxon>
        <taxon>Craniata</taxon>
        <taxon>Vertebrata</taxon>
        <taxon>Euteleostomi</taxon>
        <taxon>Actinopterygii</taxon>
        <taxon>Neopterygii</taxon>
        <taxon>Teleostei</taxon>
        <taxon>Ostariophysi</taxon>
        <taxon>Cypriniformes</taxon>
        <taxon>Cyprinidae</taxon>
        <taxon>Labeoninae</taxon>
        <taxon>Labeonini</taxon>
        <taxon>Labeo</taxon>
    </lineage>
</organism>
<keyword evidence="8" id="KW-1185">Reference proteome</keyword>
<keyword evidence="6" id="KW-0539">Nucleus</keyword>
<comment type="caution">
    <text evidence="7">The sequence shown here is derived from an EMBL/GenBank/DDBJ whole genome shotgun (WGS) entry which is preliminary data.</text>
</comment>